<feature type="binding site" description="axial binding residue" evidence="6">
    <location>
        <position position="60"/>
    </location>
    <ligand>
        <name>heme</name>
        <dbReference type="ChEBI" id="CHEBI:30413"/>
    </ligand>
    <ligandPart>
        <name>Fe</name>
        <dbReference type="ChEBI" id="CHEBI:18248"/>
    </ligandPart>
</feature>
<evidence type="ECO:0000256" key="6">
    <source>
        <dbReference type="PIRSR" id="PIRSR602401-1"/>
    </source>
</evidence>
<dbReference type="Proteomes" id="UP000585474">
    <property type="component" value="Unassembled WGS sequence"/>
</dbReference>
<evidence type="ECO:0000256" key="1">
    <source>
        <dbReference type="ARBA" id="ARBA00010617"/>
    </source>
</evidence>
<evidence type="ECO:0000256" key="5">
    <source>
        <dbReference type="ARBA" id="ARBA00023004"/>
    </source>
</evidence>
<dbReference type="GO" id="GO:0016705">
    <property type="term" value="F:oxidoreductase activity, acting on paired donors, with incorporation or reduction of molecular oxygen"/>
    <property type="evidence" value="ECO:0007669"/>
    <property type="project" value="InterPro"/>
</dbReference>
<dbReference type="GO" id="GO:0005506">
    <property type="term" value="F:iron ion binding"/>
    <property type="evidence" value="ECO:0007669"/>
    <property type="project" value="InterPro"/>
</dbReference>
<evidence type="ECO:0000313" key="7">
    <source>
        <dbReference type="EMBL" id="GFZ03856.1"/>
    </source>
</evidence>
<comment type="caution">
    <text evidence="7">The sequence shown here is derived from an EMBL/GenBank/DDBJ whole genome shotgun (WGS) entry which is preliminary data.</text>
</comment>
<protein>
    <submittedName>
        <fullName evidence="7">Cytochrome P450, family 71, subfamily A, polypeptide 15</fullName>
    </submittedName>
</protein>
<keyword evidence="8" id="KW-1185">Reference proteome</keyword>
<keyword evidence="5 6" id="KW-0408">Iron</keyword>
<gene>
    <name evidence="7" type="ORF">Acr_16g0004800</name>
</gene>
<dbReference type="PANTHER" id="PTHR47955:SF15">
    <property type="entry name" value="CYTOCHROME P450 71A2-LIKE"/>
    <property type="match status" value="1"/>
</dbReference>
<evidence type="ECO:0000256" key="4">
    <source>
        <dbReference type="ARBA" id="ARBA00023002"/>
    </source>
</evidence>
<dbReference type="AlphaFoldDB" id="A0A7J0FYV1"/>
<dbReference type="Pfam" id="PF00067">
    <property type="entry name" value="p450"/>
    <property type="match status" value="1"/>
</dbReference>
<dbReference type="InterPro" id="IPR002401">
    <property type="entry name" value="Cyt_P450_E_grp-I"/>
</dbReference>
<dbReference type="OrthoDB" id="1055148at2759"/>
<evidence type="ECO:0000313" key="8">
    <source>
        <dbReference type="Proteomes" id="UP000585474"/>
    </source>
</evidence>
<comment type="similarity">
    <text evidence="1">Belongs to the cytochrome P450 family.</text>
</comment>
<dbReference type="SUPFAM" id="SSF48264">
    <property type="entry name" value="Cytochrome P450"/>
    <property type="match status" value="1"/>
</dbReference>
<dbReference type="EMBL" id="BJWL01000016">
    <property type="protein sequence ID" value="GFZ03856.1"/>
    <property type="molecule type" value="Genomic_DNA"/>
</dbReference>
<comment type="cofactor">
    <cofactor evidence="6">
        <name>heme</name>
        <dbReference type="ChEBI" id="CHEBI:30413"/>
    </cofactor>
</comment>
<dbReference type="GO" id="GO:0004497">
    <property type="term" value="F:monooxygenase activity"/>
    <property type="evidence" value="ECO:0007669"/>
    <property type="project" value="InterPro"/>
</dbReference>
<evidence type="ECO:0000256" key="3">
    <source>
        <dbReference type="ARBA" id="ARBA00022723"/>
    </source>
</evidence>
<keyword evidence="3 6" id="KW-0479">Metal-binding</keyword>
<dbReference type="InterPro" id="IPR001128">
    <property type="entry name" value="Cyt_P450"/>
</dbReference>
<sequence length="119" mass="13040">MGYDIAAGTMVITNAWAIGRDPSLWNEPEEFRPERFLNSPIDFKGLNFQLIPFCAGRRGCPGISFAMAVNERVLANLVHKFDWALPGGAKAEDLDITECPGVGIHRRIPLLAAATPRSC</sequence>
<accession>A0A7J0FYV1</accession>
<dbReference type="Gene3D" id="1.10.630.10">
    <property type="entry name" value="Cytochrome P450"/>
    <property type="match status" value="1"/>
</dbReference>
<dbReference type="InterPro" id="IPR036396">
    <property type="entry name" value="Cyt_P450_sf"/>
</dbReference>
<dbReference type="PRINTS" id="PR00463">
    <property type="entry name" value="EP450I"/>
</dbReference>
<keyword evidence="2 6" id="KW-0349">Heme</keyword>
<keyword evidence="4" id="KW-0560">Oxidoreductase</keyword>
<reference evidence="7 8" key="1">
    <citation type="submission" date="2019-07" db="EMBL/GenBank/DDBJ databases">
        <title>De Novo Assembly of kiwifruit Actinidia rufa.</title>
        <authorList>
            <person name="Sugita-Konishi S."/>
            <person name="Sato K."/>
            <person name="Mori E."/>
            <person name="Abe Y."/>
            <person name="Kisaki G."/>
            <person name="Hamano K."/>
            <person name="Suezawa K."/>
            <person name="Otani M."/>
            <person name="Fukuda T."/>
            <person name="Manabe T."/>
            <person name="Gomi K."/>
            <person name="Tabuchi M."/>
            <person name="Akimitsu K."/>
            <person name="Kataoka I."/>
        </authorList>
    </citation>
    <scope>NUCLEOTIDE SEQUENCE [LARGE SCALE GENOMIC DNA]</scope>
    <source>
        <strain evidence="8">cv. Fuchu</strain>
    </source>
</reference>
<name>A0A7J0FYV1_9ERIC</name>
<dbReference type="GO" id="GO:0020037">
    <property type="term" value="F:heme binding"/>
    <property type="evidence" value="ECO:0007669"/>
    <property type="project" value="InterPro"/>
</dbReference>
<organism evidence="7 8">
    <name type="scientific">Actinidia rufa</name>
    <dbReference type="NCBI Taxonomy" id="165716"/>
    <lineage>
        <taxon>Eukaryota</taxon>
        <taxon>Viridiplantae</taxon>
        <taxon>Streptophyta</taxon>
        <taxon>Embryophyta</taxon>
        <taxon>Tracheophyta</taxon>
        <taxon>Spermatophyta</taxon>
        <taxon>Magnoliopsida</taxon>
        <taxon>eudicotyledons</taxon>
        <taxon>Gunneridae</taxon>
        <taxon>Pentapetalae</taxon>
        <taxon>asterids</taxon>
        <taxon>Ericales</taxon>
        <taxon>Actinidiaceae</taxon>
        <taxon>Actinidia</taxon>
    </lineage>
</organism>
<dbReference type="PANTHER" id="PTHR47955">
    <property type="entry name" value="CYTOCHROME P450 FAMILY 71 PROTEIN"/>
    <property type="match status" value="1"/>
</dbReference>
<proteinExistence type="inferred from homology"/>
<evidence type="ECO:0000256" key="2">
    <source>
        <dbReference type="ARBA" id="ARBA00022617"/>
    </source>
</evidence>